<evidence type="ECO:0000259" key="10">
    <source>
        <dbReference type="Pfam" id="PF02875"/>
    </source>
</evidence>
<dbReference type="InterPro" id="IPR005762">
    <property type="entry name" value="MurD"/>
</dbReference>
<dbReference type="SUPFAM" id="SSF51984">
    <property type="entry name" value="MurCD N-terminal domain"/>
    <property type="match status" value="1"/>
</dbReference>
<dbReference type="PANTHER" id="PTHR43692">
    <property type="entry name" value="UDP-N-ACETYLMURAMOYLALANINE--D-GLUTAMATE LIGASE"/>
    <property type="match status" value="1"/>
</dbReference>
<keyword evidence="4 7" id="KW-0436">Ligase</keyword>
<sequence length="546" mass="56777">MSEDVSAPEDPRPAGRPDLDGLRSWNADWRGLRVAVLGLSMTGFSAADTLAELGADVLVVTEKADEEYARLLPVIGVPLWAGSLAEPPAELVAFAPDVIVASPGFAPHHPVIQWARGRGIALWGDIELAWRVRDKVLRPDGTPAAWVLITGTNGKTTTTRLTAAMLAAAGLRAAPVGNIGVPVLDAVRDPAGFDVLVVEVSSHQLWYLSLASGPEALSPHAAVCLNLADDHLQWHGSAQGYRDAKAVVYRNTRVACVYNKSDVATREMVEEADVIDGCRAIGFDLGVPGPSDLGLVDGILVDRAFLAERRTSALELTTLDELAARGLGAPHVVANILAASALARSLDVAPAAIAAALADFRLDPHRIEVVATASGITWVDDSKATNPHAAASSLAAFPGAVWVLGGQLKGVDISELVAARGATVKAAIVIGVERAEIAQAFARHAPAIPFFEVDHAQTEDVMAQAVELAAGIARDGDVVLLAPAAASLDQFESYADRGQRFAAAVRARVDGAGGAGNATTTHDATNDGGASGDDHDGTLPPSADRR</sequence>
<dbReference type="NCBIfam" id="TIGR01087">
    <property type="entry name" value="murD"/>
    <property type="match status" value="1"/>
</dbReference>
<dbReference type="GO" id="GO:0051301">
    <property type="term" value="P:cell division"/>
    <property type="evidence" value="ECO:0007669"/>
    <property type="project" value="UniProtKB-KW"/>
</dbReference>
<proteinExistence type="inferred from homology"/>
<dbReference type="InterPro" id="IPR013221">
    <property type="entry name" value="Mur_ligase_cen"/>
</dbReference>
<feature type="domain" description="Mur ligase central" evidence="11">
    <location>
        <begin position="149"/>
        <end position="275"/>
    </location>
</feature>
<dbReference type="PANTHER" id="PTHR43692:SF1">
    <property type="entry name" value="UDP-N-ACETYLMURAMOYLALANINE--D-GLUTAMATE LIGASE"/>
    <property type="match status" value="1"/>
</dbReference>
<evidence type="ECO:0000256" key="6">
    <source>
        <dbReference type="ARBA" id="ARBA00022840"/>
    </source>
</evidence>
<dbReference type="Pfam" id="PF21799">
    <property type="entry name" value="MurD-like_N"/>
    <property type="match status" value="1"/>
</dbReference>
<dbReference type="GO" id="GO:0008360">
    <property type="term" value="P:regulation of cell shape"/>
    <property type="evidence" value="ECO:0007669"/>
    <property type="project" value="UniProtKB-KW"/>
</dbReference>
<evidence type="ECO:0000256" key="9">
    <source>
        <dbReference type="SAM" id="MobiDB-lite"/>
    </source>
</evidence>
<evidence type="ECO:0000313" key="12">
    <source>
        <dbReference type="EMBL" id="GLJ96254.1"/>
    </source>
</evidence>
<dbReference type="SUPFAM" id="SSF53244">
    <property type="entry name" value="MurD-like peptide ligases, peptide-binding domain"/>
    <property type="match status" value="1"/>
</dbReference>
<keyword evidence="7 8" id="KW-0133">Cell shape</keyword>
<feature type="domain" description="Mur ligase C-terminal" evidence="10">
    <location>
        <begin position="365"/>
        <end position="484"/>
    </location>
</feature>
<evidence type="ECO:0000256" key="2">
    <source>
        <dbReference type="ARBA" id="ARBA00004752"/>
    </source>
</evidence>
<feature type="binding site" evidence="7">
    <location>
        <begin position="151"/>
        <end position="157"/>
    </location>
    <ligand>
        <name>ATP</name>
        <dbReference type="ChEBI" id="CHEBI:30616"/>
    </ligand>
</feature>
<dbReference type="AlphaFoldDB" id="A0A9W6M6A3"/>
<dbReference type="SUPFAM" id="SSF53623">
    <property type="entry name" value="MurD-like peptide ligases, catalytic domain"/>
    <property type="match status" value="1"/>
</dbReference>
<reference evidence="12" key="2">
    <citation type="submission" date="2023-01" db="EMBL/GenBank/DDBJ databases">
        <authorList>
            <person name="Sun Q."/>
            <person name="Evtushenko L."/>
        </authorList>
    </citation>
    <scope>NUCLEOTIDE SEQUENCE</scope>
    <source>
        <strain evidence="12">VKM Ac-1940</strain>
    </source>
</reference>
<dbReference type="HAMAP" id="MF_00639">
    <property type="entry name" value="MurD"/>
    <property type="match status" value="1"/>
</dbReference>
<keyword evidence="3 7" id="KW-0963">Cytoplasm</keyword>
<organism evidence="12 13">
    <name type="scientific">Microbacterium dextranolyticum</name>
    <dbReference type="NCBI Taxonomy" id="36806"/>
    <lineage>
        <taxon>Bacteria</taxon>
        <taxon>Bacillati</taxon>
        <taxon>Actinomycetota</taxon>
        <taxon>Actinomycetes</taxon>
        <taxon>Micrococcales</taxon>
        <taxon>Microbacteriaceae</taxon>
        <taxon>Microbacterium</taxon>
    </lineage>
</organism>
<gene>
    <name evidence="7 12" type="primary">murD</name>
    <name evidence="12" type="ORF">GCM10017591_23170</name>
</gene>
<evidence type="ECO:0000256" key="7">
    <source>
        <dbReference type="HAMAP-Rule" id="MF_00639"/>
    </source>
</evidence>
<name>A0A9W6M6A3_9MICO</name>
<dbReference type="GO" id="GO:0005737">
    <property type="term" value="C:cytoplasm"/>
    <property type="evidence" value="ECO:0007669"/>
    <property type="project" value="UniProtKB-SubCell"/>
</dbReference>
<dbReference type="GO" id="GO:0008764">
    <property type="term" value="F:UDP-N-acetylmuramoylalanine-D-glutamate ligase activity"/>
    <property type="evidence" value="ECO:0007669"/>
    <property type="project" value="UniProtKB-UniRule"/>
</dbReference>
<keyword evidence="7 8" id="KW-0573">Peptidoglycan synthesis</keyword>
<comment type="caution">
    <text evidence="12">The sequence shown here is derived from an EMBL/GenBank/DDBJ whole genome shotgun (WGS) entry which is preliminary data.</text>
</comment>
<dbReference type="Proteomes" id="UP001142291">
    <property type="component" value="Unassembled WGS sequence"/>
</dbReference>
<dbReference type="EMBL" id="BSER01000009">
    <property type="protein sequence ID" value="GLJ96254.1"/>
    <property type="molecule type" value="Genomic_DNA"/>
</dbReference>
<keyword evidence="6 7" id="KW-0067">ATP-binding</keyword>
<dbReference type="Pfam" id="PF08245">
    <property type="entry name" value="Mur_ligase_M"/>
    <property type="match status" value="1"/>
</dbReference>
<dbReference type="RefSeq" id="WP_239531713.1">
    <property type="nucleotide sequence ID" value="NZ_BAAAUR010000001.1"/>
</dbReference>
<evidence type="ECO:0000259" key="11">
    <source>
        <dbReference type="Pfam" id="PF08245"/>
    </source>
</evidence>
<protein>
    <recommendedName>
        <fullName evidence="7 8">UDP-N-acetylmuramoylalanine--D-glutamate ligase</fullName>
        <ecNumber evidence="7 8">6.3.2.9</ecNumber>
    </recommendedName>
    <alternativeName>
        <fullName evidence="7">D-glutamic acid-adding enzyme</fullName>
    </alternativeName>
    <alternativeName>
        <fullName evidence="7">UDP-N-acetylmuramoyl-L-alanyl-D-glutamate synthetase</fullName>
    </alternativeName>
</protein>
<dbReference type="InterPro" id="IPR036615">
    <property type="entry name" value="Mur_ligase_C_dom_sf"/>
</dbReference>
<dbReference type="InterPro" id="IPR004101">
    <property type="entry name" value="Mur_ligase_C"/>
</dbReference>
<dbReference type="Gene3D" id="3.40.1190.10">
    <property type="entry name" value="Mur-like, catalytic domain"/>
    <property type="match status" value="1"/>
</dbReference>
<evidence type="ECO:0000256" key="1">
    <source>
        <dbReference type="ARBA" id="ARBA00004496"/>
    </source>
</evidence>
<dbReference type="GO" id="GO:0071555">
    <property type="term" value="P:cell wall organization"/>
    <property type="evidence" value="ECO:0007669"/>
    <property type="project" value="UniProtKB-KW"/>
</dbReference>
<feature type="compositionally biased region" description="Basic and acidic residues" evidence="9">
    <location>
        <begin position="532"/>
        <end position="546"/>
    </location>
</feature>
<keyword evidence="7 8" id="KW-0961">Cell wall biogenesis/degradation</keyword>
<comment type="catalytic activity">
    <reaction evidence="7 8">
        <text>UDP-N-acetyl-alpha-D-muramoyl-L-alanine + D-glutamate + ATP = UDP-N-acetyl-alpha-D-muramoyl-L-alanyl-D-glutamate + ADP + phosphate + H(+)</text>
        <dbReference type="Rhea" id="RHEA:16429"/>
        <dbReference type="ChEBI" id="CHEBI:15378"/>
        <dbReference type="ChEBI" id="CHEBI:29986"/>
        <dbReference type="ChEBI" id="CHEBI:30616"/>
        <dbReference type="ChEBI" id="CHEBI:43474"/>
        <dbReference type="ChEBI" id="CHEBI:83898"/>
        <dbReference type="ChEBI" id="CHEBI:83900"/>
        <dbReference type="ChEBI" id="CHEBI:456216"/>
        <dbReference type="EC" id="6.3.2.9"/>
    </reaction>
</comment>
<accession>A0A9W6M6A3</accession>
<keyword evidence="7 8" id="KW-0131">Cell cycle</keyword>
<evidence type="ECO:0000256" key="8">
    <source>
        <dbReference type="RuleBase" id="RU003664"/>
    </source>
</evidence>
<evidence type="ECO:0000313" key="13">
    <source>
        <dbReference type="Proteomes" id="UP001142291"/>
    </source>
</evidence>
<comment type="similarity">
    <text evidence="7">Belongs to the MurCDEF family.</text>
</comment>
<dbReference type="GO" id="GO:0005524">
    <property type="term" value="F:ATP binding"/>
    <property type="evidence" value="ECO:0007669"/>
    <property type="project" value="UniProtKB-UniRule"/>
</dbReference>
<evidence type="ECO:0000256" key="5">
    <source>
        <dbReference type="ARBA" id="ARBA00022741"/>
    </source>
</evidence>
<evidence type="ECO:0000256" key="3">
    <source>
        <dbReference type="ARBA" id="ARBA00022490"/>
    </source>
</evidence>
<keyword evidence="7 8" id="KW-0132">Cell division</keyword>
<dbReference type="EC" id="6.3.2.9" evidence="7 8"/>
<dbReference type="InterPro" id="IPR036565">
    <property type="entry name" value="Mur-like_cat_sf"/>
</dbReference>
<comment type="function">
    <text evidence="7 8">Cell wall formation. Catalyzes the addition of glutamate to the nucleotide precursor UDP-N-acetylmuramoyl-L-alanine (UMA).</text>
</comment>
<feature type="compositionally biased region" description="Basic and acidic residues" evidence="9">
    <location>
        <begin position="9"/>
        <end position="20"/>
    </location>
</feature>
<comment type="pathway">
    <text evidence="2 7 8">Cell wall biogenesis; peptidoglycan biosynthesis.</text>
</comment>
<keyword evidence="13" id="KW-1185">Reference proteome</keyword>
<evidence type="ECO:0000256" key="4">
    <source>
        <dbReference type="ARBA" id="ARBA00022598"/>
    </source>
</evidence>
<reference evidence="12" key="1">
    <citation type="journal article" date="2014" name="Int. J. Syst. Evol. Microbiol.">
        <title>Complete genome sequence of Corynebacterium casei LMG S-19264T (=DSM 44701T), isolated from a smear-ripened cheese.</title>
        <authorList>
            <consortium name="US DOE Joint Genome Institute (JGI-PGF)"/>
            <person name="Walter F."/>
            <person name="Albersmeier A."/>
            <person name="Kalinowski J."/>
            <person name="Ruckert C."/>
        </authorList>
    </citation>
    <scope>NUCLEOTIDE SEQUENCE</scope>
    <source>
        <strain evidence="12">VKM Ac-1940</strain>
    </source>
</reference>
<comment type="subcellular location">
    <subcellularLocation>
        <location evidence="1 7 8">Cytoplasm</location>
    </subcellularLocation>
</comment>
<feature type="region of interest" description="Disordered" evidence="9">
    <location>
        <begin position="1"/>
        <end position="20"/>
    </location>
</feature>
<dbReference type="GO" id="GO:0009252">
    <property type="term" value="P:peptidoglycan biosynthetic process"/>
    <property type="evidence" value="ECO:0007669"/>
    <property type="project" value="UniProtKB-UniRule"/>
</dbReference>
<dbReference type="Gene3D" id="3.40.50.720">
    <property type="entry name" value="NAD(P)-binding Rossmann-like Domain"/>
    <property type="match status" value="1"/>
</dbReference>
<dbReference type="Gene3D" id="3.90.190.20">
    <property type="entry name" value="Mur ligase, C-terminal domain"/>
    <property type="match status" value="1"/>
</dbReference>
<dbReference type="Pfam" id="PF02875">
    <property type="entry name" value="Mur_ligase_C"/>
    <property type="match status" value="1"/>
</dbReference>
<feature type="region of interest" description="Disordered" evidence="9">
    <location>
        <begin position="512"/>
        <end position="546"/>
    </location>
</feature>
<feature type="compositionally biased region" description="Low complexity" evidence="9">
    <location>
        <begin position="517"/>
        <end position="528"/>
    </location>
</feature>
<keyword evidence="5 7" id="KW-0547">Nucleotide-binding</keyword>